<dbReference type="Pfam" id="PF08484">
    <property type="entry name" value="Methyltransf_14"/>
    <property type="match status" value="1"/>
</dbReference>
<organism evidence="2 3">
    <name type="scientific">Lacrimispora algidixylanolytica</name>
    <dbReference type="NCBI Taxonomy" id="94868"/>
    <lineage>
        <taxon>Bacteria</taxon>
        <taxon>Bacillati</taxon>
        <taxon>Bacillota</taxon>
        <taxon>Clostridia</taxon>
        <taxon>Lachnospirales</taxon>
        <taxon>Lachnospiraceae</taxon>
        <taxon>Lacrimispora</taxon>
    </lineage>
</organism>
<dbReference type="OrthoDB" id="9815644at2"/>
<reference evidence="2 3" key="1">
    <citation type="submission" date="2016-08" db="EMBL/GenBank/DDBJ databases">
        <title>A new outlook on sporulation: Clostridium algidixylanolyticum.</title>
        <authorList>
            <person name="Poppleton D.I."/>
            <person name="Gribaldo S."/>
        </authorList>
    </citation>
    <scope>NUCLEOTIDE SEQUENCE [LARGE SCALE GENOMIC DNA]</scope>
    <source>
        <strain evidence="2 3">SPL73</strain>
    </source>
</reference>
<evidence type="ECO:0000313" key="3">
    <source>
        <dbReference type="Proteomes" id="UP000284277"/>
    </source>
</evidence>
<gene>
    <name evidence="2" type="ORF">BET01_00185</name>
</gene>
<dbReference type="InterPro" id="IPR013691">
    <property type="entry name" value="MeTrfase_14"/>
</dbReference>
<dbReference type="Proteomes" id="UP000284277">
    <property type="component" value="Unassembled WGS sequence"/>
</dbReference>
<evidence type="ECO:0000259" key="1">
    <source>
        <dbReference type="Pfam" id="PF08484"/>
    </source>
</evidence>
<dbReference type="AlphaFoldDB" id="A0A419TD19"/>
<dbReference type="EMBL" id="MCIA01000001">
    <property type="protein sequence ID" value="RKD35370.1"/>
    <property type="molecule type" value="Genomic_DNA"/>
</dbReference>
<dbReference type="Pfam" id="PF13489">
    <property type="entry name" value="Methyltransf_23"/>
    <property type="match status" value="1"/>
</dbReference>
<comment type="caution">
    <text evidence="2">The sequence shown here is derived from an EMBL/GenBank/DDBJ whole genome shotgun (WGS) entry which is preliminary data.</text>
</comment>
<keyword evidence="2" id="KW-0808">Transferase</keyword>
<protein>
    <submittedName>
        <fullName evidence="2">Methyltransferase</fullName>
    </submittedName>
</protein>
<dbReference type="CDD" id="cd02440">
    <property type="entry name" value="AdoMet_MTases"/>
    <property type="match status" value="1"/>
</dbReference>
<keyword evidence="3" id="KW-1185">Reference proteome</keyword>
<dbReference type="GO" id="GO:0008168">
    <property type="term" value="F:methyltransferase activity"/>
    <property type="evidence" value="ECO:0007669"/>
    <property type="project" value="UniProtKB-KW"/>
</dbReference>
<accession>A0A419TD19</accession>
<name>A0A419TD19_9FIRM</name>
<keyword evidence="2" id="KW-0489">Methyltransferase</keyword>
<evidence type="ECO:0000313" key="2">
    <source>
        <dbReference type="EMBL" id="RKD35370.1"/>
    </source>
</evidence>
<dbReference type="Gene3D" id="3.40.50.720">
    <property type="entry name" value="NAD(P)-binding Rossmann-like Domain"/>
    <property type="match status" value="1"/>
</dbReference>
<dbReference type="SUPFAM" id="SSF53335">
    <property type="entry name" value="S-adenosyl-L-methionine-dependent methyltransferases"/>
    <property type="match status" value="1"/>
</dbReference>
<dbReference type="InterPro" id="IPR029063">
    <property type="entry name" value="SAM-dependent_MTases_sf"/>
</dbReference>
<feature type="domain" description="C-methyltransferase" evidence="1">
    <location>
        <begin position="283"/>
        <end position="374"/>
    </location>
</feature>
<dbReference type="GO" id="GO:0032259">
    <property type="term" value="P:methylation"/>
    <property type="evidence" value="ECO:0007669"/>
    <property type="project" value="UniProtKB-KW"/>
</dbReference>
<dbReference type="PANTHER" id="PTHR43861">
    <property type="entry name" value="TRANS-ACONITATE 2-METHYLTRANSFERASE-RELATED"/>
    <property type="match status" value="1"/>
</dbReference>
<sequence>MRDKICIVCGKPLEEDPLMILDQMPASAQDMPGKEEILEDKGITLNLFQCGGCGLVQFDCQPVAYYKDVIRSGGYSTTMVNLRTRQYRHLIDTYHLEGKKLIEAGCGQGEFLSVLSNFPVEAYGIENRETLVAMAKEKGLKVWQQFAEEGNVLAPQDGSASGPYDGFLSFNFLEHQPKPVSMLRCLAENLREDGIGLITVPSLEYILEYDGYYELIRDHLAYYTFETLRYTVEAAGFEVLEEEMINRDTLSVIVKKKKQPAGQEEYNKSAEKLDVSGLLKSQDTIGSEIEHLIKELEAKGKRLAVWGASHQGFTLASTTGIGVFARYIIDSAPFKQGKYAPASHLPIVSSDHYMADPVDAILIVAPGYTEEIAGIIKEKFGPNVEILALKSNHLERI</sequence>
<proteinExistence type="predicted"/>
<dbReference type="Gene3D" id="6.20.50.110">
    <property type="entry name" value="Methyltransferase, zinc-binding domain"/>
    <property type="match status" value="1"/>
</dbReference>
<dbReference type="RefSeq" id="WP_120195306.1">
    <property type="nucleotide sequence ID" value="NZ_MCIA01000001.1"/>
</dbReference>
<dbReference type="InterPro" id="IPR038576">
    <property type="entry name" value="Methyltransf_Zn-bd_dom_put_sf"/>
</dbReference>
<dbReference type="Gene3D" id="3.40.50.150">
    <property type="entry name" value="Vaccinia Virus protein VP39"/>
    <property type="match status" value="1"/>
</dbReference>